<evidence type="ECO:0000256" key="1">
    <source>
        <dbReference type="SAM" id="MobiDB-lite"/>
    </source>
</evidence>
<keyword evidence="3" id="KW-1185">Reference proteome</keyword>
<dbReference type="EMBL" id="BMWC01000007">
    <property type="protein sequence ID" value="GGX12703.1"/>
    <property type="molecule type" value="Genomic_DNA"/>
</dbReference>
<reference evidence="3" key="1">
    <citation type="journal article" date="2019" name="Int. J. Syst. Evol. Microbiol.">
        <title>The Global Catalogue of Microorganisms (GCM) 10K type strain sequencing project: providing services to taxonomists for standard genome sequencing and annotation.</title>
        <authorList>
            <consortium name="The Broad Institute Genomics Platform"/>
            <consortium name="The Broad Institute Genome Sequencing Center for Infectious Disease"/>
            <person name="Wu L."/>
            <person name="Ma J."/>
        </authorList>
    </citation>
    <scope>NUCLEOTIDE SEQUENCE [LARGE SCALE GENOMIC DNA]</scope>
    <source>
        <strain evidence="3">JCM 4866</strain>
    </source>
</reference>
<feature type="compositionally biased region" description="Basic and acidic residues" evidence="1">
    <location>
        <begin position="69"/>
        <end position="93"/>
    </location>
</feature>
<protein>
    <submittedName>
        <fullName evidence="2">Uncharacterized protein</fullName>
    </submittedName>
</protein>
<comment type="caution">
    <text evidence="2">The sequence shown here is derived from an EMBL/GenBank/DDBJ whole genome shotgun (WGS) entry which is preliminary data.</text>
</comment>
<evidence type="ECO:0000313" key="2">
    <source>
        <dbReference type="EMBL" id="GGX12703.1"/>
    </source>
</evidence>
<accession>A0ABQ2XE88</accession>
<proteinExistence type="predicted"/>
<gene>
    <name evidence="2" type="ORF">GCM10010383_48360</name>
</gene>
<sequence>MVTSDPAPPPVGPGRPVVASYDEDVSPARSAVTRAVVVICGPVFVLAAAISRAAEGATVGTVRILLRTEPPDLPHGRGRRPCAEDRPVARVDSDMGDPSPQRIQHVRQGGEFACQVT</sequence>
<name>A0ABQ2XE88_9ACTN</name>
<feature type="region of interest" description="Disordered" evidence="1">
    <location>
        <begin position="69"/>
        <end position="103"/>
    </location>
</feature>
<dbReference type="Proteomes" id="UP000617743">
    <property type="component" value="Unassembled WGS sequence"/>
</dbReference>
<evidence type="ECO:0000313" key="3">
    <source>
        <dbReference type="Proteomes" id="UP000617743"/>
    </source>
</evidence>
<organism evidence="2 3">
    <name type="scientific">Streptomyces lomondensis</name>
    <dbReference type="NCBI Taxonomy" id="68229"/>
    <lineage>
        <taxon>Bacteria</taxon>
        <taxon>Bacillati</taxon>
        <taxon>Actinomycetota</taxon>
        <taxon>Actinomycetes</taxon>
        <taxon>Kitasatosporales</taxon>
        <taxon>Streptomycetaceae</taxon>
        <taxon>Streptomyces</taxon>
    </lineage>
</organism>